<proteinExistence type="predicted"/>
<sequence>MPTHEPSAQPPTAFANPYALSAFGTPPQRDADFADHYARYARESAQLMQQISLKAPQLAAVLEQLNEGSTQHSHHCIEFDAVSPQTGQSHTSRPGRPSGSLLDTTASLLSHAFPGVAPFFHGCRAFLHLKMIKNNRQA</sequence>
<feature type="region of interest" description="Disordered" evidence="1">
    <location>
        <begin position="82"/>
        <end position="102"/>
    </location>
</feature>
<name>A0ABU1P9V4_9BURK</name>
<gene>
    <name evidence="2" type="ORF">J2W50_000876</name>
</gene>
<feature type="compositionally biased region" description="Polar residues" evidence="1">
    <location>
        <begin position="83"/>
        <end position="92"/>
    </location>
</feature>
<dbReference type="EMBL" id="JAVDSJ010000001">
    <property type="protein sequence ID" value="MDR6582701.1"/>
    <property type="molecule type" value="Genomic_DNA"/>
</dbReference>
<dbReference type="Proteomes" id="UP001260715">
    <property type="component" value="Unassembled WGS sequence"/>
</dbReference>
<evidence type="ECO:0000256" key="1">
    <source>
        <dbReference type="SAM" id="MobiDB-lite"/>
    </source>
</evidence>
<evidence type="ECO:0000313" key="3">
    <source>
        <dbReference type="Proteomes" id="UP001260715"/>
    </source>
</evidence>
<accession>A0ABU1P9V4</accession>
<evidence type="ECO:0000313" key="2">
    <source>
        <dbReference type="EMBL" id="MDR6582701.1"/>
    </source>
</evidence>
<dbReference type="RefSeq" id="WP_199181653.1">
    <property type="nucleotide sequence ID" value="NZ_JAVDSJ010000001.1"/>
</dbReference>
<comment type="caution">
    <text evidence="2">The sequence shown here is derived from an EMBL/GenBank/DDBJ whole genome shotgun (WGS) entry which is preliminary data.</text>
</comment>
<organism evidence="2 3">
    <name type="scientific">Herbaspirillum frisingense</name>
    <dbReference type="NCBI Taxonomy" id="92645"/>
    <lineage>
        <taxon>Bacteria</taxon>
        <taxon>Pseudomonadati</taxon>
        <taxon>Pseudomonadota</taxon>
        <taxon>Betaproteobacteria</taxon>
        <taxon>Burkholderiales</taxon>
        <taxon>Oxalobacteraceae</taxon>
        <taxon>Herbaspirillum</taxon>
    </lineage>
</organism>
<keyword evidence="3" id="KW-1185">Reference proteome</keyword>
<protein>
    <submittedName>
        <fullName evidence="2">Uncharacterized protein</fullName>
    </submittedName>
</protein>
<reference evidence="2 3" key="1">
    <citation type="submission" date="2023-07" db="EMBL/GenBank/DDBJ databases">
        <title>Sorghum-associated microbial communities from plants grown in Nebraska, USA.</title>
        <authorList>
            <person name="Schachtman D."/>
        </authorList>
    </citation>
    <scope>NUCLEOTIDE SEQUENCE [LARGE SCALE GENOMIC DNA]</scope>
    <source>
        <strain evidence="2 3">596</strain>
    </source>
</reference>